<dbReference type="SUPFAM" id="SSF56672">
    <property type="entry name" value="DNA/RNA polymerases"/>
    <property type="match status" value="1"/>
</dbReference>
<comment type="caution">
    <text evidence="9">The sequence shown here is derived from an EMBL/GenBank/DDBJ whole genome shotgun (WGS) entry which is preliminary data.</text>
</comment>
<dbReference type="GO" id="GO:0006261">
    <property type="term" value="P:DNA-templated DNA replication"/>
    <property type="evidence" value="ECO:0007669"/>
    <property type="project" value="TreeGrafter"/>
</dbReference>
<dbReference type="EC" id="2.7.7.7" evidence="2"/>
<keyword evidence="3 9" id="KW-0808">Transferase</keyword>
<gene>
    <name evidence="9" type="ORF">GRX03_04175</name>
</gene>
<dbReference type="AlphaFoldDB" id="A0A6B0T5H1"/>
<dbReference type="Gene3D" id="1.10.132.60">
    <property type="entry name" value="DNA polymerase family B, C-terminal domain"/>
    <property type="match status" value="1"/>
</dbReference>
<dbReference type="NCBIfam" id="NF004418">
    <property type="entry name" value="PRK05761.1-4"/>
    <property type="match status" value="1"/>
</dbReference>
<keyword evidence="5 9" id="KW-0239">DNA-directed DNA polymerase</keyword>
<dbReference type="InterPro" id="IPR023211">
    <property type="entry name" value="DNA_pol_palm_dom_sf"/>
</dbReference>
<dbReference type="InterPro" id="IPR006172">
    <property type="entry name" value="DNA-dir_DNA_pol_B"/>
</dbReference>
<dbReference type="OrthoDB" id="8639at2157"/>
<dbReference type="GO" id="GO:0003677">
    <property type="term" value="F:DNA binding"/>
    <property type="evidence" value="ECO:0007669"/>
    <property type="project" value="UniProtKB-KW"/>
</dbReference>
<dbReference type="Gene3D" id="1.10.287.690">
    <property type="entry name" value="Helix hairpin bin"/>
    <property type="match status" value="1"/>
</dbReference>
<sequence length="696" mass="77694">MVLTVEYTDDGVREWHATANGVRTRRNTSYTPTIYAATTAGDGLDRLADRLEQRGDVAAVEQEGWRPAFRRDEERVLRIDVASIGRVQPVAAWIRRQGRPGTYRLFNVDLSRAFRYCLETGRDATPQRSLRTLDIEYPQPGTPEVPVTALRIGDDLCETPTEVVATLRERLHAVDPDVLVLSTAELVPAVTETGQRLDAPVQLGRRSGYEQLASASTYESYGQVGHSPARYDVPGRVLIDRANTFFYDETTLDGCLDLVERSQKPLQELSWASIGNVLTAIQIREAVARNVLVPWKSRRHEFPKQMRQLHDADRGGFTFAPAVGVRETVHELDFSSLYPNIICTRNVSPETIRCDCHDRADVPGLGYSICDEPGYLPDVLGPLIDDRDAIKAELADIDDPARRATLQGRADALKWILVSCFGYQGFSNAKFGRIECHEAINAYARELLLDAKAQLEAAGWRVVHGIVDSLWVTPRPGRDRTPLPEVATAVTEQTGIRLEYEGEYDWIAFVPLRNSESGALTKYFGKRAGGGYKYRGVECRQRSTPPFVAECQRALIEAFDQTRDPEAVCTELADWTSRLETETVDPEKLTVTRRTSKGLGEYTQSTQTTAAMQRLADGGWESAAGTDVSYVVVDDDRTDRERVRLSAEGCDTYDISFYRKQLVRAAESVLSPVGWRAEDIEQALSGQLTPPLEHFG</sequence>
<dbReference type="GO" id="GO:0003887">
    <property type="term" value="F:DNA-directed DNA polymerase activity"/>
    <property type="evidence" value="ECO:0007669"/>
    <property type="project" value="UniProtKB-KW"/>
</dbReference>
<dbReference type="Pfam" id="PF00136">
    <property type="entry name" value="DNA_pol_B"/>
    <property type="match status" value="1"/>
</dbReference>
<protein>
    <recommendedName>
        <fullName evidence="2">DNA-directed DNA polymerase</fullName>
        <ecNumber evidence="2">2.7.7.7</ecNumber>
    </recommendedName>
</protein>
<comment type="catalytic activity">
    <reaction evidence="7">
        <text>DNA(n) + a 2'-deoxyribonucleoside 5'-triphosphate = DNA(n+1) + diphosphate</text>
        <dbReference type="Rhea" id="RHEA:22508"/>
        <dbReference type="Rhea" id="RHEA-COMP:17339"/>
        <dbReference type="Rhea" id="RHEA-COMP:17340"/>
        <dbReference type="ChEBI" id="CHEBI:33019"/>
        <dbReference type="ChEBI" id="CHEBI:61560"/>
        <dbReference type="ChEBI" id="CHEBI:173112"/>
        <dbReference type="EC" id="2.7.7.7"/>
    </reaction>
</comment>
<evidence type="ECO:0000256" key="2">
    <source>
        <dbReference type="ARBA" id="ARBA00012417"/>
    </source>
</evidence>
<dbReference type="Gene3D" id="3.90.1600.10">
    <property type="entry name" value="Palm domain of DNA polymerase"/>
    <property type="match status" value="1"/>
</dbReference>
<evidence type="ECO:0000256" key="4">
    <source>
        <dbReference type="ARBA" id="ARBA00022695"/>
    </source>
</evidence>
<accession>A0A6B0T5H1</accession>
<dbReference type="RefSeq" id="WP_159762899.1">
    <property type="nucleotide sequence ID" value="NZ_WUUT01000001.1"/>
</dbReference>
<dbReference type="SMART" id="SM00486">
    <property type="entry name" value="POLBc"/>
    <property type="match status" value="1"/>
</dbReference>
<dbReference type="EMBL" id="WUUT01000001">
    <property type="protein sequence ID" value="MXR50803.1"/>
    <property type="molecule type" value="Genomic_DNA"/>
</dbReference>
<evidence type="ECO:0000313" key="9">
    <source>
        <dbReference type="EMBL" id="MXR50803.1"/>
    </source>
</evidence>
<dbReference type="InterPro" id="IPR043502">
    <property type="entry name" value="DNA/RNA_pol_sf"/>
</dbReference>
<evidence type="ECO:0000256" key="5">
    <source>
        <dbReference type="ARBA" id="ARBA00022932"/>
    </source>
</evidence>
<dbReference type="InterPro" id="IPR006134">
    <property type="entry name" value="DNA-dir_DNA_pol_B_multi_dom"/>
</dbReference>
<dbReference type="PANTHER" id="PTHR10322:SF23">
    <property type="entry name" value="DNA POLYMERASE DELTA CATALYTIC SUBUNIT"/>
    <property type="match status" value="1"/>
</dbReference>
<evidence type="ECO:0000256" key="3">
    <source>
        <dbReference type="ARBA" id="ARBA00022679"/>
    </source>
</evidence>
<dbReference type="InterPro" id="IPR050240">
    <property type="entry name" value="DNA_pol_type-B"/>
</dbReference>
<evidence type="ECO:0000259" key="8">
    <source>
        <dbReference type="Pfam" id="PF00136"/>
    </source>
</evidence>
<proteinExistence type="inferred from homology"/>
<keyword evidence="10" id="KW-1185">Reference proteome</keyword>
<organism evidence="9 10">
    <name type="scientific">Halovenus carboxidivorans</name>
    <dbReference type="NCBI Taxonomy" id="2692199"/>
    <lineage>
        <taxon>Archaea</taxon>
        <taxon>Methanobacteriati</taxon>
        <taxon>Methanobacteriota</taxon>
        <taxon>Stenosarchaea group</taxon>
        <taxon>Halobacteria</taxon>
        <taxon>Halobacteriales</taxon>
        <taxon>Haloarculaceae</taxon>
        <taxon>Halovenus</taxon>
    </lineage>
</organism>
<evidence type="ECO:0000256" key="1">
    <source>
        <dbReference type="ARBA" id="ARBA00005755"/>
    </source>
</evidence>
<dbReference type="GO" id="GO:0000166">
    <property type="term" value="F:nucleotide binding"/>
    <property type="evidence" value="ECO:0007669"/>
    <property type="project" value="InterPro"/>
</dbReference>
<evidence type="ECO:0000256" key="6">
    <source>
        <dbReference type="ARBA" id="ARBA00023125"/>
    </source>
</evidence>
<evidence type="ECO:0000313" key="10">
    <source>
        <dbReference type="Proteomes" id="UP000466535"/>
    </source>
</evidence>
<reference evidence="9 10" key="1">
    <citation type="submission" date="2019-12" db="EMBL/GenBank/DDBJ databases">
        <title>Isolation and characterization of three novel carbon monoxide-oxidizing members of Halobacteria from salione crusts and soils.</title>
        <authorList>
            <person name="Myers M.R."/>
            <person name="King G.M."/>
        </authorList>
    </citation>
    <scope>NUCLEOTIDE SEQUENCE [LARGE SCALE GENOMIC DNA]</scope>
    <source>
        <strain evidence="9 10">WSH3</strain>
    </source>
</reference>
<feature type="domain" description="DNA-directed DNA polymerase family B multifunctional" evidence="8">
    <location>
        <begin position="288"/>
        <end position="642"/>
    </location>
</feature>
<name>A0A6B0T5H1_9EURY</name>
<keyword evidence="6" id="KW-0238">DNA-binding</keyword>
<evidence type="ECO:0000256" key="7">
    <source>
        <dbReference type="ARBA" id="ARBA00049244"/>
    </source>
</evidence>
<dbReference type="PANTHER" id="PTHR10322">
    <property type="entry name" value="DNA POLYMERASE CATALYTIC SUBUNIT"/>
    <property type="match status" value="1"/>
</dbReference>
<dbReference type="Proteomes" id="UP000466535">
    <property type="component" value="Unassembled WGS sequence"/>
</dbReference>
<dbReference type="InterPro" id="IPR042087">
    <property type="entry name" value="DNA_pol_B_thumb"/>
</dbReference>
<comment type="similarity">
    <text evidence="1">Belongs to the DNA polymerase type-B family.</text>
</comment>
<keyword evidence="4 9" id="KW-0548">Nucleotidyltransferase</keyword>